<organism evidence="2 3">
    <name type="scientific">Podospora pseudoanserina</name>
    <dbReference type="NCBI Taxonomy" id="2609844"/>
    <lineage>
        <taxon>Eukaryota</taxon>
        <taxon>Fungi</taxon>
        <taxon>Dikarya</taxon>
        <taxon>Ascomycota</taxon>
        <taxon>Pezizomycotina</taxon>
        <taxon>Sordariomycetes</taxon>
        <taxon>Sordariomycetidae</taxon>
        <taxon>Sordariales</taxon>
        <taxon>Podosporaceae</taxon>
        <taxon>Podospora</taxon>
    </lineage>
</organism>
<comment type="caution">
    <text evidence="2">The sequence shown here is derived from an EMBL/GenBank/DDBJ whole genome shotgun (WGS) entry which is preliminary data.</text>
</comment>
<evidence type="ECO:0000256" key="1">
    <source>
        <dbReference type="SAM" id="MobiDB-lite"/>
    </source>
</evidence>
<dbReference type="GeneID" id="87961683"/>
<gene>
    <name evidence="2" type="ORF">QC764_0092930</name>
</gene>
<accession>A0ABR0HSZ4</accession>
<proteinExistence type="predicted"/>
<dbReference type="Proteomes" id="UP001323617">
    <property type="component" value="Unassembled WGS sequence"/>
</dbReference>
<evidence type="ECO:0000313" key="2">
    <source>
        <dbReference type="EMBL" id="KAK4671210.1"/>
    </source>
</evidence>
<keyword evidence="3" id="KW-1185">Reference proteome</keyword>
<evidence type="ECO:0000313" key="3">
    <source>
        <dbReference type="Proteomes" id="UP001323617"/>
    </source>
</evidence>
<reference evidence="2 3" key="1">
    <citation type="journal article" date="2023" name="bioRxiv">
        <title>High-quality genome assemblies of four members of thePodospora anserinaspecies complex.</title>
        <authorList>
            <person name="Ament-Velasquez S.L."/>
            <person name="Vogan A.A."/>
            <person name="Wallerman O."/>
            <person name="Hartmann F."/>
            <person name="Gautier V."/>
            <person name="Silar P."/>
            <person name="Giraud T."/>
            <person name="Johannesson H."/>
        </authorList>
    </citation>
    <scope>NUCLEOTIDE SEQUENCE [LARGE SCALE GENOMIC DNA]</scope>
    <source>
        <strain evidence="2 3">CBS 124.78</strain>
    </source>
</reference>
<protein>
    <recommendedName>
        <fullName evidence="4">Tc1-like transposase DDE domain-containing protein</fullName>
    </recommendedName>
</protein>
<name>A0ABR0HSZ4_9PEZI</name>
<dbReference type="RefSeq" id="XP_062797506.1">
    <property type="nucleotide sequence ID" value="XM_062940943.1"/>
</dbReference>
<sequence>MDNRTPHRAEEVCKPGAYICLHSIPSGAIVEAEKWNESSRSIKIPYIEKRPSFPNAMTMVAEALESWGSVLGVVTKDNNKKTWGEHSRGSDKRSGARCSEVRRSKALLGSI</sequence>
<feature type="compositionally biased region" description="Basic and acidic residues" evidence="1">
    <location>
        <begin position="78"/>
        <end position="103"/>
    </location>
</feature>
<dbReference type="EMBL" id="JAFFHC010000006">
    <property type="protein sequence ID" value="KAK4671210.1"/>
    <property type="molecule type" value="Genomic_DNA"/>
</dbReference>
<evidence type="ECO:0008006" key="4">
    <source>
        <dbReference type="Google" id="ProtNLM"/>
    </source>
</evidence>
<feature type="region of interest" description="Disordered" evidence="1">
    <location>
        <begin position="78"/>
        <end position="111"/>
    </location>
</feature>